<evidence type="ECO:0000256" key="4">
    <source>
        <dbReference type="ARBA" id="ARBA00022448"/>
    </source>
</evidence>
<gene>
    <name evidence="16" type="primary">AQP0p</name>
</gene>
<comment type="catalytic activity">
    <reaction evidence="11">
        <text>H2O(in) = H2O(out)</text>
        <dbReference type="Rhea" id="RHEA:29667"/>
        <dbReference type="ChEBI" id="CHEBI:15377"/>
    </reaction>
</comment>
<comment type="function">
    <text evidence="13">Aquaporins form homotetrameric transmembrane channels, with each monomer independently mediating water transport across the plasma membrane along its osmotic gradient. Specifically expressed in lens fiber cells, this aquaporin is crucial for maintaining lens water homeostasis and transparency. Beyond water permeability, it also acts as a cell-to-cell adhesion molecule, forming thin junctions between lens fiber cells that are essential for maintaining the ordered structure and transparency of the lens.</text>
</comment>
<dbReference type="PANTHER" id="PTHR19139">
    <property type="entry name" value="AQUAPORIN TRANSPORTER"/>
    <property type="match status" value="1"/>
</dbReference>
<evidence type="ECO:0000256" key="15">
    <source>
        <dbReference type="SAM" id="Phobius"/>
    </source>
</evidence>
<dbReference type="OrthoDB" id="3222at2759"/>
<dbReference type="EMBL" id="AB474277">
    <property type="protein sequence ID" value="BAH86607.1"/>
    <property type="molecule type" value="mRNA"/>
</dbReference>
<dbReference type="SUPFAM" id="SSF81338">
    <property type="entry name" value="Aquaporin-like"/>
    <property type="match status" value="1"/>
</dbReference>
<dbReference type="FunFam" id="1.20.1080.10:FF:000003">
    <property type="entry name" value="Lens fiber major intrinsic"/>
    <property type="match status" value="1"/>
</dbReference>
<keyword evidence="8" id="KW-0965">Cell junction</keyword>
<dbReference type="NCBIfam" id="TIGR00861">
    <property type="entry name" value="MIP"/>
    <property type="match status" value="1"/>
</dbReference>
<feature type="transmembrane region" description="Helical" evidence="15">
    <location>
        <begin position="202"/>
        <end position="224"/>
    </location>
</feature>
<keyword evidence="5" id="KW-1003">Cell membrane</keyword>
<dbReference type="GO" id="GO:0005212">
    <property type="term" value="F:structural constituent of eye lens"/>
    <property type="evidence" value="ECO:0007669"/>
    <property type="project" value="UniProtKB-KW"/>
</dbReference>
<dbReference type="CDD" id="cd00333">
    <property type="entry name" value="MIP"/>
    <property type="match status" value="1"/>
</dbReference>
<dbReference type="GO" id="GO:0070161">
    <property type="term" value="C:anchoring junction"/>
    <property type="evidence" value="ECO:0007669"/>
    <property type="project" value="UniProtKB-SubCell"/>
</dbReference>
<sequence length="271" mass="29059">MWEVCSWTFSRDIFAEFLGTLVFVFFGLGSALKWSDTPMDIVAVSLAFGLGIATLVKCVGHISGGHLNPAVTFAFLLGCQVSFLRAMLYMAAQVLGAVAGAALLYGITPSTVRGNLGINSLHADLSTGAATALEIVLTFQLVLCILSATDERKEPCFGCPALSIGLSVTLGHIVGIPFTGTSMNPARSFGPAVIVGKFTDHWVFWVGPLAGATIATLLYNYVLFPRKMDRSERLAVLKGIQRPEPEDTWQENAKQTVELRSHSISKSCAEV</sequence>
<evidence type="ECO:0000313" key="16">
    <source>
        <dbReference type="EMBL" id="BAH86607.1"/>
    </source>
</evidence>
<feature type="transmembrane region" description="Helical" evidence="15">
    <location>
        <begin position="39"/>
        <end position="56"/>
    </location>
</feature>
<keyword evidence="6" id="KW-0273">Eye lens protein</keyword>
<evidence type="ECO:0000256" key="14">
    <source>
        <dbReference type="RuleBase" id="RU000477"/>
    </source>
</evidence>
<feature type="transmembrane region" description="Helical" evidence="15">
    <location>
        <begin position="13"/>
        <end position="32"/>
    </location>
</feature>
<name>C6L237_PROAN</name>
<evidence type="ECO:0000256" key="5">
    <source>
        <dbReference type="ARBA" id="ARBA00022475"/>
    </source>
</evidence>
<dbReference type="PRINTS" id="PR02014">
    <property type="entry name" value="AQUAPORIN2"/>
</dbReference>
<evidence type="ECO:0000256" key="2">
    <source>
        <dbReference type="ARBA" id="ARBA00004651"/>
    </source>
</evidence>
<evidence type="ECO:0000256" key="13">
    <source>
        <dbReference type="ARBA" id="ARBA00049624"/>
    </source>
</evidence>
<evidence type="ECO:0000256" key="8">
    <source>
        <dbReference type="ARBA" id="ARBA00022949"/>
    </source>
</evidence>
<comment type="similarity">
    <text evidence="3 14">Belongs to the MIP/aquaporin (TC 1.A.8) family.</text>
</comment>
<evidence type="ECO:0000256" key="1">
    <source>
        <dbReference type="ARBA" id="ARBA00004282"/>
    </source>
</evidence>
<reference evidence="16" key="1">
    <citation type="journal article" date="2010" name="Endocrinology">
        <title>Vasotocin/V2-type receptor/aquaporin axis exists in African lungfish kidney but is functional only in terrestrial condition.</title>
        <authorList>
            <person name="Konno N."/>
            <person name="Hyodo S."/>
            <person name="Yamaguchi Y."/>
            <person name="Matsuda K."/>
            <person name="Uchiyama M."/>
        </authorList>
    </citation>
    <scope>NUCLEOTIDE SEQUENCE</scope>
    <source>
        <tissue evidence="16">Kidney</tissue>
    </source>
</reference>
<evidence type="ECO:0000256" key="12">
    <source>
        <dbReference type="ARBA" id="ARBA00039782"/>
    </source>
</evidence>
<evidence type="ECO:0000256" key="6">
    <source>
        <dbReference type="ARBA" id="ARBA00022613"/>
    </source>
</evidence>
<dbReference type="AlphaFoldDB" id="C6L237"/>
<keyword evidence="10 15" id="KW-0472">Membrane</keyword>
<evidence type="ECO:0000256" key="7">
    <source>
        <dbReference type="ARBA" id="ARBA00022692"/>
    </source>
</evidence>
<keyword evidence="4 14" id="KW-0813">Transport</keyword>
<evidence type="ECO:0000256" key="9">
    <source>
        <dbReference type="ARBA" id="ARBA00022989"/>
    </source>
</evidence>
<evidence type="ECO:0000256" key="11">
    <source>
        <dbReference type="ARBA" id="ARBA00034651"/>
    </source>
</evidence>
<dbReference type="GO" id="GO:0005886">
    <property type="term" value="C:plasma membrane"/>
    <property type="evidence" value="ECO:0007669"/>
    <property type="project" value="UniProtKB-SubCell"/>
</dbReference>
<organism evidence="16">
    <name type="scientific">Protopterus annectens</name>
    <name type="common">African lungfish</name>
    <dbReference type="NCBI Taxonomy" id="7888"/>
    <lineage>
        <taxon>Eukaryota</taxon>
        <taxon>Metazoa</taxon>
        <taxon>Chordata</taxon>
        <taxon>Craniata</taxon>
        <taxon>Vertebrata</taxon>
        <taxon>Euteleostomi</taxon>
        <taxon>Dipnomorpha</taxon>
        <taxon>Ceratodontiformes</taxon>
        <taxon>Lepidosirenoidei</taxon>
        <taxon>Protopteridae</taxon>
        <taxon>Protopterus</taxon>
    </lineage>
</organism>
<dbReference type="InterPro" id="IPR034294">
    <property type="entry name" value="Aquaporin_transptr"/>
</dbReference>
<evidence type="ECO:0000256" key="10">
    <source>
        <dbReference type="ARBA" id="ARBA00023136"/>
    </source>
</evidence>
<accession>C6L237</accession>
<dbReference type="Gene3D" id="1.20.1080.10">
    <property type="entry name" value="Glycerol uptake facilitator protein"/>
    <property type="match status" value="1"/>
</dbReference>
<dbReference type="InterPro" id="IPR022357">
    <property type="entry name" value="MIP_CS"/>
</dbReference>
<comment type="subcellular location">
    <subcellularLocation>
        <location evidence="1">Cell junction</location>
    </subcellularLocation>
    <subcellularLocation>
        <location evidence="2">Cell membrane</location>
        <topology evidence="2">Multi-pass membrane protein</topology>
    </subcellularLocation>
</comment>
<dbReference type="Pfam" id="PF00230">
    <property type="entry name" value="MIP"/>
    <property type="match status" value="1"/>
</dbReference>
<dbReference type="InterPro" id="IPR000425">
    <property type="entry name" value="MIP"/>
</dbReference>
<dbReference type="PANTHER" id="PTHR19139:SF39">
    <property type="entry name" value="LENS FIBER MAJOR INTRINSIC PROTEIN"/>
    <property type="match status" value="1"/>
</dbReference>
<keyword evidence="9 15" id="KW-1133">Transmembrane helix</keyword>
<feature type="transmembrane region" description="Helical" evidence="15">
    <location>
        <begin position="161"/>
        <end position="182"/>
    </location>
</feature>
<proteinExistence type="evidence at transcript level"/>
<dbReference type="InterPro" id="IPR023271">
    <property type="entry name" value="Aquaporin-like"/>
</dbReference>
<keyword evidence="7 14" id="KW-0812">Transmembrane</keyword>
<feature type="transmembrane region" description="Helical" evidence="15">
    <location>
        <begin position="127"/>
        <end position="149"/>
    </location>
</feature>
<dbReference type="GO" id="GO:0015250">
    <property type="term" value="F:water channel activity"/>
    <property type="evidence" value="ECO:0007669"/>
    <property type="project" value="TreeGrafter"/>
</dbReference>
<dbReference type="PRINTS" id="PR00783">
    <property type="entry name" value="MINTRINSICP"/>
</dbReference>
<dbReference type="PROSITE" id="PS00221">
    <property type="entry name" value="MIP"/>
    <property type="match status" value="1"/>
</dbReference>
<protein>
    <recommendedName>
        <fullName evidence="12">Lens fiber major intrinsic protein</fullName>
    </recommendedName>
</protein>
<evidence type="ECO:0000256" key="3">
    <source>
        <dbReference type="ARBA" id="ARBA00006175"/>
    </source>
</evidence>
<feature type="transmembrane region" description="Helical" evidence="15">
    <location>
        <begin position="86"/>
        <end position="107"/>
    </location>
</feature>